<organism evidence="3 4">
    <name type="scientific">Arsukibacterium indicum</name>
    <dbReference type="NCBI Taxonomy" id="2848612"/>
    <lineage>
        <taxon>Bacteria</taxon>
        <taxon>Pseudomonadati</taxon>
        <taxon>Pseudomonadota</taxon>
        <taxon>Gammaproteobacteria</taxon>
        <taxon>Chromatiales</taxon>
        <taxon>Chromatiaceae</taxon>
        <taxon>Arsukibacterium</taxon>
    </lineage>
</organism>
<evidence type="ECO:0000313" key="3">
    <source>
        <dbReference type="EMBL" id="MBV2129538.1"/>
    </source>
</evidence>
<keyword evidence="2" id="KW-0732">Signal</keyword>
<evidence type="ECO:0000256" key="1">
    <source>
        <dbReference type="SAM" id="Phobius"/>
    </source>
</evidence>
<proteinExistence type="predicted"/>
<evidence type="ECO:0000256" key="2">
    <source>
        <dbReference type="SAM" id="SignalP"/>
    </source>
</evidence>
<protein>
    <recommendedName>
        <fullName evidence="5">PEP-CTERM protein-sorting domain-containing protein</fullName>
    </recommendedName>
</protein>
<feature type="transmembrane region" description="Helical" evidence="1">
    <location>
        <begin position="223"/>
        <end position="244"/>
    </location>
</feature>
<keyword evidence="1" id="KW-0812">Transmembrane</keyword>
<dbReference type="EMBL" id="JAHRID010000004">
    <property type="protein sequence ID" value="MBV2129538.1"/>
    <property type="molecule type" value="Genomic_DNA"/>
</dbReference>
<evidence type="ECO:0000313" key="4">
    <source>
        <dbReference type="Proteomes" id="UP000704611"/>
    </source>
</evidence>
<gene>
    <name evidence="3" type="ORF">KQY15_10580</name>
</gene>
<name>A0ABS6ML48_9GAMM</name>
<sequence>MLKQIKESIKKQTKTVGLILIASAAFSAQATIMEVTPDNVMWAGDANSAITDTAPRSGNGSVQLQGDRTRFFGLGNPFDPLSNIGLLDELLDFSFEWAISSASSNNYHPDYTPALRLHIWDGSQRSELIWEGAYNDVYGNISKDTWYQTAFTDNFYQWVSGVGVTEIYNRTLTDWQSLYSDGAYISAVSMGAGSGATTDYLAFGDNLTLQIGSGPAITYNFELAATAVPEPAGIALFAGGLLLLMRRFKAKN</sequence>
<comment type="caution">
    <text evidence="3">The sequence shown here is derived from an EMBL/GenBank/DDBJ whole genome shotgun (WGS) entry which is preliminary data.</text>
</comment>
<feature type="chain" id="PRO_5047016338" description="PEP-CTERM protein-sorting domain-containing protein" evidence="2">
    <location>
        <begin position="31"/>
        <end position="252"/>
    </location>
</feature>
<reference evidence="3 4" key="1">
    <citation type="submission" date="2021-06" db="EMBL/GenBank/DDBJ databases">
        <title>Rheinheimera indica sp. nov., isolated from deep-sea sediment.</title>
        <authorList>
            <person name="Wang Z."/>
            <person name="Zhang X.-Y."/>
        </authorList>
    </citation>
    <scope>NUCLEOTIDE SEQUENCE [LARGE SCALE GENOMIC DNA]</scope>
    <source>
        <strain evidence="3 4">SM2107</strain>
    </source>
</reference>
<evidence type="ECO:0008006" key="5">
    <source>
        <dbReference type="Google" id="ProtNLM"/>
    </source>
</evidence>
<keyword evidence="1" id="KW-0472">Membrane</keyword>
<feature type="signal peptide" evidence="2">
    <location>
        <begin position="1"/>
        <end position="30"/>
    </location>
</feature>
<dbReference type="Proteomes" id="UP000704611">
    <property type="component" value="Unassembled WGS sequence"/>
</dbReference>
<keyword evidence="1" id="KW-1133">Transmembrane helix</keyword>
<dbReference type="RefSeq" id="WP_217669164.1">
    <property type="nucleotide sequence ID" value="NZ_JAHRID010000004.1"/>
</dbReference>
<accession>A0ABS6ML48</accession>
<keyword evidence="4" id="KW-1185">Reference proteome</keyword>